<evidence type="ECO:0000256" key="1">
    <source>
        <dbReference type="ARBA" id="ARBA00022845"/>
    </source>
</evidence>
<dbReference type="Pfam" id="PF02482">
    <property type="entry name" value="Ribosomal_S30AE"/>
    <property type="match status" value="1"/>
</dbReference>
<dbReference type="Gene3D" id="3.30.160.100">
    <property type="entry name" value="Ribosome hibernation promotion factor-like"/>
    <property type="match status" value="1"/>
</dbReference>
<protein>
    <recommendedName>
        <fullName evidence="2">Ribosome hibernation promoting factor</fullName>
        <shortName evidence="2">HPF</shortName>
    </recommendedName>
</protein>
<evidence type="ECO:0000313" key="5">
    <source>
        <dbReference type="Proteomes" id="UP001314796"/>
    </source>
</evidence>
<dbReference type="InterPro" id="IPR038416">
    <property type="entry name" value="Ribosom_S30AE_C_sf"/>
</dbReference>
<keyword evidence="2" id="KW-0963">Cytoplasm</keyword>
<comment type="subcellular location">
    <subcellularLocation>
        <location evidence="2">Cytoplasm</location>
    </subcellularLocation>
</comment>
<dbReference type="Proteomes" id="UP001314796">
    <property type="component" value="Unassembled WGS sequence"/>
</dbReference>
<dbReference type="NCBIfam" id="TIGR00741">
    <property type="entry name" value="yfiA"/>
    <property type="match status" value="1"/>
</dbReference>
<dbReference type="PANTHER" id="PTHR33231:SF1">
    <property type="entry name" value="30S RIBOSOMAL PROTEIN"/>
    <property type="match status" value="1"/>
</dbReference>
<comment type="subunit">
    <text evidence="2">Interacts with 100S ribosomes.</text>
</comment>
<dbReference type="EMBL" id="JAFBEE010000012">
    <property type="protein sequence ID" value="MBM7615396.1"/>
    <property type="molecule type" value="Genomic_DNA"/>
</dbReference>
<comment type="function">
    <text evidence="2">Required for dimerization of active 70S ribosomes into 100S ribosomes in stationary phase; 100S ribosomes are translationally inactive and sometimes present during exponential growth.</text>
</comment>
<dbReference type="InterPro" id="IPR036567">
    <property type="entry name" value="RHF-like"/>
</dbReference>
<evidence type="ECO:0000313" key="4">
    <source>
        <dbReference type="EMBL" id="MBM7615396.1"/>
    </source>
</evidence>
<dbReference type="PANTHER" id="PTHR33231">
    <property type="entry name" value="30S RIBOSOMAL PROTEIN"/>
    <property type="match status" value="1"/>
</dbReference>
<dbReference type="SUPFAM" id="SSF69754">
    <property type="entry name" value="Ribosome binding protein Y (YfiA homologue)"/>
    <property type="match status" value="1"/>
</dbReference>
<organism evidence="4 5">
    <name type="scientific">Alkaliphilus hydrothermalis</name>
    <dbReference type="NCBI Taxonomy" id="1482730"/>
    <lineage>
        <taxon>Bacteria</taxon>
        <taxon>Bacillati</taxon>
        <taxon>Bacillota</taxon>
        <taxon>Clostridia</taxon>
        <taxon>Peptostreptococcales</taxon>
        <taxon>Natronincolaceae</taxon>
        <taxon>Alkaliphilus</taxon>
    </lineage>
</organism>
<sequence>MKVIVSGKNVEVTDALRSSVESKLTKLDKFFNEELEAKATLSVEKARQIIEVTIPINGSILRAEEAMEDMYAAIDKVVDKLTRQLRKHKTKLENRNKYETIRFENIPVPHEEEAMSESKIVKTKRFGVKPMSSEEAVLQMELVGHNFFVYTNSDTEEINVVYKRKDGNYGLIEPEI</sequence>
<dbReference type="InterPro" id="IPR032528">
    <property type="entry name" value="Ribosom_S30AE_C"/>
</dbReference>
<dbReference type="InterPro" id="IPR050574">
    <property type="entry name" value="HPF/YfiA_ribosome-assoc"/>
</dbReference>
<feature type="domain" description="Sigma 54 modulation/S30EA ribosomal protein C-terminal" evidence="3">
    <location>
        <begin position="117"/>
        <end position="171"/>
    </location>
</feature>
<comment type="similarity">
    <text evidence="2">Belongs to the HPF/YfiA ribosome-associated protein family. Long HPF subfamily.</text>
</comment>
<dbReference type="Gene3D" id="3.30.505.50">
    <property type="entry name" value="Sigma 54 modulation/S30EA ribosomal protein, C-terminal domain"/>
    <property type="match status" value="1"/>
</dbReference>
<evidence type="ECO:0000259" key="3">
    <source>
        <dbReference type="Pfam" id="PF16321"/>
    </source>
</evidence>
<name>A0ABS2NRE6_9FIRM</name>
<comment type="caution">
    <text evidence="4">The sequence shown here is derived from an EMBL/GenBank/DDBJ whole genome shotgun (WGS) entry which is preliminary data.</text>
</comment>
<dbReference type="InterPro" id="IPR034694">
    <property type="entry name" value="HPF_long/plastid"/>
</dbReference>
<gene>
    <name evidence="2" type="primary">hpf</name>
    <name evidence="4" type="ORF">JOC73_001966</name>
</gene>
<reference evidence="4 5" key="1">
    <citation type="submission" date="2021-01" db="EMBL/GenBank/DDBJ databases">
        <title>Genomic Encyclopedia of Type Strains, Phase IV (KMG-IV): sequencing the most valuable type-strain genomes for metagenomic binning, comparative biology and taxonomic classification.</title>
        <authorList>
            <person name="Goeker M."/>
        </authorList>
    </citation>
    <scope>NUCLEOTIDE SEQUENCE [LARGE SCALE GENOMIC DNA]</scope>
    <source>
        <strain evidence="4 5">DSM 25890</strain>
    </source>
</reference>
<evidence type="ECO:0000256" key="2">
    <source>
        <dbReference type="HAMAP-Rule" id="MF_00839"/>
    </source>
</evidence>
<accession>A0ABS2NRE6</accession>
<keyword evidence="5" id="KW-1185">Reference proteome</keyword>
<keyword evidence="1 2" id="KW-0810">Translation regulation</keyword>
<dbReference type="RefSeq" id="WP_204402549.1">
    <property type="nucleotide sequence ID" value="NZ_JAFBEE010000012.1"/>
</dbReference>
<dbReference type="Pfam" id="PF16321">
    <property type="entry name" value="Ribosom_S30AE_C"/>
    <property type="match status" value="1"/>
</dbReference>
<dbReference type="CDD" id="cd00552">
    <property type="entry name" value="RaiA"/>
    <property type="match status" value="1"/>
</dbReference>
<dbReference type="InterPro" id="IPR003489">
    <property type="entry name" value="RHF/RaiA"/>
</dbReference>
<dbReference type="HAMAP" id="MF_00839">
    <property type="entry name" value="HPF"/>
    <property type="match status" value="1"/>
</dbReference>
<proteinExistence type="inferred from homology"/>